<accession>A0A0C1RNV0</accession>
<dbReference type="GO" id="GO:0006508">
    <property type="term" value="P:proteolysis"/>
    <property type="evidence" value="ECO:0007669"/>
    <property type="project" value="InterPro"/>
</dbReference>
<dbReference type="EMBL" id="JHEG02000012">
    <property type="protein sequence ID" value="KIE13710.1"/>
    <property type="molecule type" value="Genomic_DNA"/>
</dbReference>
<evidence type="ECO:0000256" key="2">
    <source>
        <dbReference type="SAM" id="Phobius"/>
    </source>
</evidence>
<evidence type="ECO:0000313" key="4">
    <source>
        <dbReference type="EMBL" id="KAF3884382.1"/>
    </source>
</evidence>
<dbReference type="OrthoDB" id="9762302at2"/>
<evidence type="ECO:0000313" key="5">
    <source>
        <dbReference type="EMBL" id="KIE13710.1"/>
    </source>
</evidence>
<dbReference type="RefSeq" id="WP_038071966.1">
    <property type="nucleotide sequence ID" value="NZ_JHEG04000001.1"/>
</dbReference>
<name>A0A0C1RNV0_9CYAN</name>
<dbReference type="Proteomes" id="UP000029738">
    <property type="component" value="Unassembled WGS sequence"/>
</dbReference>
<sequence>MKAKKKWFWWVLLALTTMVVVLVAKGLFPQPQESVIYSIRVENSVPVKKDAVNKNTGNPPVTTSSPHQSLQEKVDGAQTTSTPQVSSDKLFSHLQKLNFIRHTPVERSRARSYISSELKKLGWQPQLEEFTEKQLDTTREGVNIFAERPGTSKGAGAILVGAHYDSVFFSPGADDNASGVAVILELARLLGARPTAKTLQLAFFDLEEAGLLGSKAFVKNKAHLENLEGVIVMDMVGYACHTSGCQKYPSGLPVSPNSDKGDFVAVVGDAEHLPILNAFQRANASQTALNKTAITSSPTLPSVLTLPVPLKGLLTPDVLRSDHAPFWYQGIGAVLVTDTANLRTPHYHKPSDVPATLDREFFTGTAQIVVNAATELLERS</sequence>
<keyword evidence="2" id="KW-0812">Transmembrane</keyword>
<comment type="caution">
    <text evidence="5">The sequence shown here is derived from an EMBL/GenBank/DDBJ whole genome shotgun (WGS) entry which is preliminary data.</text>
</comment>
<dbReference type="GO" id="GO:0008235">
    <property type="term" value="F:metalloexopeptidase activity"/>
    <property type="evidence" value="ECO:0007669"/>
    <property type="project" value="InterPro"/>
</dbReference>
<dbReference type="PANTHER" id="PTHR12147:SF26">
    <property type="entry name" value="PEPTIDASE M28 DOMAIN-CONTAINING PROTEIN"/>
    <property type="match status" value="1"/>
</dbReference>
<keyword evidence="6" id="KW-1185">Reference proteome</keyword>
<dbReference type="AlphaFoldDB" id="A0A0C1RNV0"/>
<dbReference type="EMBL" id="JHEG04000001">
    <property type="protein sequence ID" value="KAF3884382.1"/>
    <property type="molecule type" value="Genomic_DNA"/>
</dbReference>
<dbReference type="PANTHER" id="PTHR12147">
    <property type="entry name" value="METALLOPEPTIDASE M28 FAMILY MEMBER"/>
    <property type="match status" value="1"/>
</dbReference>
<evidence type="ECO:0000313" key="6">
    <source>
        <dbReference type="Proteomes" id="UP000029738"/>
    </source>
</evidence>
<feature type="compositionally biased region" description="Polar residues" evidence="1">
    <location>
        <begin position="53"/>
        <end position="69"/>
    </location>
</feature>
<feature type="transmembrane region" description="Helical" evidence="2">
    <location>
        <begin position="7"/>
        <end position="28"/>
    </location>
</feature>
<reference evidence="4" key="2">
    <citation type="submission" date="2019-11" db="EMBL/GenBank/DDBJ databases">
        <title>Improved Assembly of Tolypothrix boutellei genome.</title>
        <authorList>
            <person name="Sarangi A.N."/>
            <person name="Mukherjee M."/>
            <person name="Ghosh S."/>
            <person name="Singh D."/>
            <person name="Das A."/>
            <person name="Kant S."/>
            <person name="Prusty A."/>
            <person name="Tripathy S."/>
        </authorList>
    </citation>
    <scope>NUCLEOTIDE SEQUENCE</scope>
    <source>
        <strain evidence="4">VB521301</strain>
    </source>
</reference>
<protein>
    <submittedName>
        <fullName evidence="4">M28 family peptidase</fullName>
    </submittedName>
    <submittedName>
        <fullName evidence="5">Peptidase M28</fullName>
    </submittedName>
</protein>
<reference evidence="5" key="1">
    <citation type="journal article" date="2015" name="Genome Announc.">
        <title>Draft Genome Sequence of Tolypothrix boutellei Strain VB521301.</title>
        <authorList>
            <person name="Chandrababunaidu M.M."/>
            <person name="Singh D."/>
            <person name="Sen D."/>
            <person name="Bhan S."/>
            <person name="Das S."/>
            <person name="Gupta A."/>
            <person name="Adhikary S.P."/>
            <person name="Tripathy S."/>
        </authorList>
    </citation>
    <scope>NUCLEOTIDE SEQUENCE</scope>
    <source>
        <strain evidence="5">VB521301</strain>
    </source>
</reference>
<organism evidence="5">
    <name type="scientific">Tolypothrix bouteillei VB521301</name>
    <dbReference type="NCBI Taxonomy" id="1479485"/>
    <lineage>
        <taxon>Bacteria</taxon>
        <taxon>Bacillati</taxon>
        <taxon>Cyanobacteriota</taxon>
        <taxon>Cyanophyceae</taxon>
        <taxon>Nostocales</taxon>
        <taxon>Tolypothrichaceae</taxon>
        <taxon>Tolypothrix</taxon>
    </lineage>
</organism>
<evidence type="ECO:0000259" key="3">
    <source>
        <dbReference type="Pfam" id="PF04389"/>
    </source>
</evidence>
<feature type="region of interest" description="Disordered" evidence="1">
    <location>
        <begin position="50"/>
        <end position="83"/>
    </location>
</feature>
<proteinExistence type="predicted"/>
<keyword evidence="2" id="KW-1133">Transmembrane helix</keyword>
<dbReference type="STRING" id="1479485.DA73_0203375"/>
<dbReference type="InterPro" id="IPR045175">
    <property type="entry name" value="M28_fam"/>
</dbReference>
<gene>
    <name evidence="5" type="ORF">DA73_0203375</name>
    <name evidence="4" type="ORF">DA73_0400002000</name>
</gene>
<dbReference type="SUPFAM" id="SSF53187">
    <property type="entry name" value="Zn-dependent exopeptidases"/>
    <property type="match status" value="1"/>
</dbReference>
<dbReference type="InterPro" id="IPR007484">
    <property type="entry name" value="Peptidase_M28"/>
</dbReference>
<feature type="domain" description="Peptidase M28" evidence="3">
    <location>
        <begin position="143"/>
        <end position="243"/>
    </location>
</feature>
<keyword evidence="2" id="KW-0472">Membrane</keyword>
<evidence type="ECO:0000256" key="1">
    <source>
        <dbReference type="SAM" id="MobiDB-lite"/>
    </source>
</evidence>
<dbReference type="Gene3D" id="3.40.630.10">
    <property type="entry name" value="Zn peptidases"/>
    <property type="match status" value="1"/>
</dbReference>
<dbReference type="Pfam" id="PF04389">
    <property type="entry name" value="Peptidase_M28"/>
    <property type="match status" value="1"/>
</dbReference>